<dbReference type="PANTHER" id="PTHR10353">
    <property type="entry name" value="GLYCOSYL HYDROLASE"/>
    <property type="match status" value="1"/>
</dbReference>
<gene>
    <name evidence="5" type="ORF">AMTR_s00022p00201400</name>
</gene>
<evidence type="ECO:0000256" key="1">
    <source>
        <dbReference type="ARBA" id="ARBA00010838"/>
    </source>
</evidence>
<dbReference type="GO" id="GO:0008422">
    <property type="term" value="F:beta-glucosidase activity"/>
    <property type="evidence" value="ECO:0000318"/>
    <property type="project" value="GO_Central"/>
</dbReference>
<evidence type="ECO:0008006" key="7">
    <source>
        <dbReference type="Google" id="ProtNLM"/>
    </source>
</evidence>
<organism evidence="5 6">
    <name type="scientific">Amborella trichopoda</name>
    <dbReference type="NCBI Taxonomy" id="13333"/>
    <lineage>
        <taxon>Eukaryota</taxon>
        <taxon>Viridiplantae</taxon>
        <taxon>Streptophyta</taxon>
        <taxon>Embryophyta</taxon>
        <taxon>Tracheophyta</taxon>
        <taxon>Spermatophyta</taxon>
        <taxon>Magnoliopsida</taxon>
        <taxon>Amborellales</taxon>
        <taxon>Amborellaceae</taxon>
        <taxon>Amborella</taxon>
    </lineage>
</organism>
<proteinExistence type="inferred from homology"/>
<dbReference type="STRING" id="13333.W1PWC7"/>
<dbReference type="InterPro" id="IPR001360">
    <property type="entry name" value="Glyco_hydro_1"/>
</dbReference>
<dbReference type="PRINTS" id="PR00131">
    <property type="entry name" value="GLHYDRLASE1"/>
</dbReference>
<keyword evidence="2" id="KW-0378">Hydrolase</keyword>
<sequence length="246" mass="28430">AHQKGVIGITLDTSWMIPYSSSRSNKDAAQRALDFEFGWFWDPINMGDYPLSMRALVGGRLPRFTNEQSMMLKGSYDFLGINYYTSNYVLNAPRKSNILSYNTDSQSNQTAVRNGKLIGPQAAASFIHVYPKGLEKLLLYIKKRYNSPAIYITENGTAERNNASIPLKEALNDQKRIDYLRGHTYYLHRAIQQGVSVKGYFPWTLMDDFEWNSGFTLRFGLIFVDYKTLNRYPKRSAYWYKNFLKA</sequence>
<dbReference type="eggNOG" id="KOG0626">
    <property type="taxonomic scope" value="Eukaryota"/>
</dbReference>
<dbReference type="InterPro" id="IPR017853">
    <property type="entry name" value="GH"/>
</dbReference>
<dbReference type="Gramene" id="ERN11635">
    <property type="protein sequence ID" value="ERN11635"/>
    <property type="gene ID" value="AMTR_s00022p00201400"/>
</dbReference>
<evidence type="ECO:0000256" key="2">
    <source>
        <dbReference type="ARBA" id="ARBA00022801"/>
    </source>
</evidence>
<dbReference type="Gene3D" id="3.20.20.80">
    <property type="entry name" value="Glycosidases"/>
    <property type="match status" value="1"/>
</dbReference>
<keyword evidence="3" id="KW-0326">Glycosidase</keyword>
<feature type="non-terminal residue" evidence="5">
    <location>
        <position position="1"/>
    </location>
</feature>
<dbReference type="Pfam" id="PF00232">
    <property type="entry name" value="Glyco_hydro_1"/>
    <property type="match status" value="1"/>
</dbReference>
<dbReference type="PANTHER" id="PTHR10353:SF137">
    <property type="entry name" value="MYROSINASE 3-RELATED"/>
    <property type="match status" value="1"/>
</dbReference>
<name>W1PWC7_AMBTC</name>
<evidence type="ECO:0000256" key="4">
    <source>
        <dbReference type="RuleBase" id="RU003690"/>
    </source>
</evidence>
<dbReference type="AlphaFoldDB" id="W1PWC7"/>
<dbReference type="EMBL" id="KI392687">
    <property type="protein sequence ID" value="ERN11635.1"/>
    <property type="molecule type" value="Genomic_DNA"/>
</dbReference>
<dbReference type="GO" id="GO:0005975">
    <property type="term" value="P:carbohydrate metabolic process"/>
    <property type="evidence" value="ECO:0007669"/>
    <property type="project" value="InterPro"/>
</dbReference>
<comment type="similarity">
    <text evidence="1 4">Belongs to the glycosyl hydrolase 1 family.</text>
</comment>
<protein>
    <recommendedName>
        <fullName evidence="7">Beta-glucosidase</fullName>
    </recommendedName>
</protein>
<dbReference type="OMA" id="FLCKIAR"/>
<reference evidence="6" key="1">
    <citation type="journal article" date="2013" name="Science">
        <title>The Amborella genome and the evolution of flowering plants.</title>
        <authorList>
            <consortium name="Amborella Genome Project"/>
        </authorList>
    </citation>
    <scope>NUCLEOTIDE SEQUENCE [LARGE SCALE GENOMIC DNA]</scope>
</reference>
<evidence type="ECO:0000313" key="5">
    <source>
        <dbReference type="EMBL" id="ERN11635.1"/>
    </source>
</evidence>
<accession>W1PWC7</accession>
<dbReference type="HOGENOM" id="CLU_001859_4_0_1"/>
<keyword evidence="6" id="KW-1185">Reference proteome</keyword>
<dbReference type="SUPFAM" id="SSF51445">
    <property type="entry name" value="(Trans)glycosidases"/>
    <property type="match status" value="1"/>
</dbReference>
<evidence type="ECO:0000256" key="3">
    <source>
        <dbReference type="ARBA" id="ARBA00023295"/>
    </source>
</evidence>
<evidence type="ECO:0000313" key="6">
    <source>
        <dbReference type="Proteomes" id="UP000017836"/>
    </source>
</evidence>
<dbReference type="Proteomes" id="UP000017836">
    <property type="component" value="Unassembled WGS sequence"/>
</dbReference>